<reference evidence="2 3" key="1">
    <citation type="submission" date="2022-10" db="EMBL/GenBank/DDBJ databases">
        <title>Host association and intracellularity evolved multiple times independently in the Rickettsiales.</title>
        <authorList>
            <person name="Castelli M."/>
            <person name="Nardi T."/>
            <person name="Gammuto L."/>
            <person name="Bellinzona G."/>
            <person name="Sabaneyeva E."/>
            <person name="Potekhin A."/>
            <person name="Serra V."/>
            <person name="Petroni G."/>
            <person name="Sassera D."/>
        </authorList>
    </citation>
    <scope>NUCLEOTIDE SEQUENCE [LARGE SCALE GENOMIC DNA]</scope>
    <source>
        <strain evidence="2 3">Kr 154-4</strain>
        <plasmid evidence="2 3">unnamed1</plasmid>
    </source>
</reference>
<gene>
    <name evidence="2" type="ORF">Trichorick_01436</name>
</gene>
<dbReference type="Proteomes" id="UP001326613">
    <property type="component" value="Plasmid unnamed1"/>
</dbReference>
<keyword evidence="2" id="KW-0614">Plasmid</keyword>
<evidence type="ECO:0000313" key="3">
    <source>
        <dbReference type="Proteomes" id="UP001326613"/>
    </source>
</evidence>
<organism evidence="2 3">
    <name type="scientific">Candidatus Trichorickettsia mobilis</name>
    <dbReference type="NCBI Taxonomy" id="1346319"/>
    <lineage>
        <taxon>Bacteria</taxon>
        <taxon>Pseudomonadati</taxon>
        <taxon>Pseudomonadota</taxon>
        <taxon>Alphaproteobacteria</taxon>
        <taxon>Rickettsiales</taxon>
        <taxon>Rickettsiaceae</taxon>
        <taxon>Rickettsieae</taxon>
        <taxon>Candidatus Trichorickettsia</taxon>
    </lineage>
</organism>
<geneLocation type="plasmid" evidence="2 3">
    <name>unnamed1</name>
</geneLocation>
<evidence type="ECO:0000256" key="1">
    <source>
        <dbReference type="SAM" id="Phobius"/>
    </source>
</evidence>
<feature type="transmembrane region" description="Helical" evidence="1">
    <location>
        <begin position="6"/>
        <end position="25"/>
    </location>
</feature>
<keyword evidence="1" id="KW-0472">Membrane</keyword>
<evidence type="ECO:0000313" key="2">
    <source>
        <dbReference type="EMBL" id="WPY01523.1"/>
    </source>
</evidence>
<name>A0ABZ0UWW6_9RICK</name>
<proteinExistence type="predicted"/>
<sequence>MKTLMLIITQGVLTLAATWFIVMHIEKHSTHPIHGNFVETSYKCQPWDSCR</sequence>
<protein>
    <submittedName>
        <fullName evidence="2">Uncharacterized protein</fullName>
    </submittedName>
</protein>
<accession>A0ABZ0UWW6</accession>
<keyword evidence="3" id="KW-1185">Reference proteome</keyword>
<dbReference type="EMBL" id="CP112933">
    <property type="protein sequence ID" value="WPY01523.1"/>
    <property type="molecule type" value="Genomic_DNA"/>
</dbReference>
<keyword evidence="1" id="KW-1133">Transmembrane helix</keyword>
<keyword evidence="1" id="KW-0812">Transmembrane</keyword>